<comment type="caution">
    <text evidence="2">The sequence shown here is derived from an EMBL/GenBank/DDBJ whole genome shotgun (WGS) entry which is preliminary data.</text>
</comment>
<organism evidence="2 3">
    <name type="scientific">Rhizocola hellebori</name>
    <dbReference type="NCBI Taxonomy" id="1392758"/>
    <lineage>
        <taxon>Bacteria</taxon>
        <taxon>Bacillati</taxon>
        <taxon>Actinomycetota</taxon>
        <taxon>Actinomycetes</taxon>
        <taxon>Micromonosporales</taxon>
        <taxon>Micromonosporaceae</taxon>
        <taxon>Rhizocola</taxon>
    </lineage>
</organism>
<dbReference type="InterPro" id="IPR050627">
    <property type="entry name" value="Nitroreductase/BluB"/>
</dbReference>
<gene>
    <name evidence="2" type="ORF">Rhe02_59310</name>
</gene>
<dbReference type="GO" id="GO:0016491">
    <property type="term" value="F:oxidoreductase activity"/>
    <property type="evidence" value="ECO:0007669"/>
    <property type="project" value="InterPro"/>
</dbReference>
<dbReference type="InterPro" id="IPR000415">
    <property type="entry name" value="Nitroreductase-like"/>
</dbReference>
<dbReference type="NCBIfam" id="NF047509">
    <property type="entry name" value="Rv3131_FMN_oxido"/>
    <property type="match status" value="1"/>
</dbReference>
<dbReference type="Proteomes" id="UP000612899">
    <property type="component" value="Unassembled WGS sequence"/>
</dbReference>
<dbReference type="RefSeq" id="WP_239124122.1">
    <property type="nucleotide sequence ID" value="NZ_BONY01000041.1"/>
</dbReference>
<proteinExistence type="predicted"/>
<dbReference type="PANTHER" id="PTHR23026">
    <property type="entry name" value="NADPH NITROREDUCTASE"/>
    <property type="match status" value="1"/>
</dbReference>
<dbReference type="PANTHER" id="PTHR23026:SF123">
    <property type="entry name" value="NAD(P)H NITROREDUCTASE RV3131-RELATED"/>
    <property type="match status" value="1"/>
</dbReference>
<evidence type="ECO:0000256" key="1">
    <source>
        <dbReference type="SAM" id="MobiDB-lite"/>
    </source>
</evidence>
<reference evidence="2" key="1">
    <citation type="submission" date="2021-01" db="EMBL/GenBank/DDBJ databases">
        <title>Whole genome shotgun sequence of Rhizocola hellebori NBRC 109834.</title>
        <authorList>
            <person name="Komaki H."/>
            <person name="Tamura T."/>
        </authorList>
    </citation>
    <scope>NUCLEOTIDE SEQUENCE</scope>
    <source>
        <strain evidence="2">NBRC 109834</strain>
    </source>
</reference>
<evidence type="ECO:0000313" key="3">
    <source>
        <dbReference type="Proteomes" id="UP000612899"/>
    </source>
</evidence>
<dbReference type="AlphaFoldDB" id="A0A8J3QDQ3"/>
<dbReference type="EMBL" id="BONY01000041">
    <property type="protein sequence ID" value="GIH07864.1"/>
    <property type="molecule type" value="Genomic_DNA"/>
</dbReference>
<sequence length="323" mass="34804">MPADDKTREQALRAAAGAAGAAPSIFNTQPWSWQIGRSLKLWADHERQLMVADPDGRLLTISCGVALHHARIALAASGYEVVVRRLPDPADPDLLAIIELAGARQPTLRDLLLHDAIARRRTDRRAFGSEPVAESLAYGLVDAAESEGAHLHLVRRDEVAQLAMAAAQAGACQLADPEYRRELMRWTHRPPWSRDGVPTTTAVQTSPRAVPVRDFAPFGGPAMEPGPQTDHGALYAVIFTDQDTPADWLRCGEALSAALLTATAEGLGTAPMSDVTELTVTRERLRHLLAGIGVPQLAVRVGHAPAGDPPSTPRRPLQEVVYQ</sequence>
<dbReference type="SUPFAM" id="SSF55469">
    <property type="entry name" value="FMN-dependent nitroreductase-like"/>
    <property type="match status" value="2"/>
</dbReference>
<keyword evidence="3" id="KW-1185">Reference proteome</keyword>
<evidence type="ECO:0000313" key="2">
    <source>
        <dbReference type="EMBL" id="GIH07864.1"/>
    </source>
</evidence>
<protein>
    <submittedName>
        <fullName evidence="2">NAD(P)H nitroreductase</fullName>
    </submittedName>
</protein>
<accession>A0A8J3QDQ3</accession>
<name>A0A8J3QDQ3_9ACTN</name>
<dbReference type="Gene3D" id="3.40.109.10">
    <property type="entry name" value="NADH Oxidase"/>
    <property type="match status" value="1"/>
</dbReference>
<feature type="region of interest" description="Disordered" evidence="1">
    <location>
        <begin position="301"/>
        <end position="323"/>
    </location>
</feature>